<evidence type="ECO:0000313" key="2">
    <source>
        <dbReference type="Proteomes" id="UP000620133"/>
    </source>
</evidence>
<sequence length="69" mass="8119">MVQIIYFTSLIVFFAINLRILGALHFENKFEKFKIWEIKAAYFLVSLALAHMLAEIMVRFSTLFEGLFI</sequence>
<dbReference type="KEGG" id="manr:MPAN_003430"/>
<reference evidence="1" key="1">
    <citation type="submission" date="2021-01" db="EMBL/GenBank/DDBJ databases">
        <title>Draft genome sequence of Acholeplasmataceae bacterium strain Mahy22.</title>
        <authorList>
            <person name="Watanabe M."/>
            <person name="Kojima H."/>
            <person name="Fukui M."/>
        </authorList>
    </citation>
    <scope>NUCLEOTIDE SEQUENCE</scope>
    <source>
        <strain evidence="1">Mahy22</strain>
    </source>
</reference>
<gene>
    <name evidence="1" type="ORF">MPAN_003430</name>
</gene>
<name>A0A7U9TIK7_9MOLU</name>
<keyword evidence="2" id="KW-1185">Reference proteome</keyword>
<evidence type="ECO:0000313" key="1">
    <source>
        <dbReference type="EMBL" id="BCR35450.1"/>
    </source>
</evidence>
<protein>
    <recommendedName>
        <fullName evidence="3">DUF1146 domain-containing protein</fullName>
    </recommendedName>
</protein>
<proteinExistence type="predicted"/>
<dbReference type="Proteomes" id="UP000620133">
    <property type="component" value="Chromosome"/>
</dbReference>
<dbReference type="AlphaFoldDB" id="A0A7U9TIK7"/>
<organism evidence="1 2">
    <name type="scientific">Mariniplasma anaerobium</name>
    <dbReference type="NCBI Taxonomy" id="2735436"/>
    <lineage>
        <taxon>Bacteria</taxon>
        <taxon>Bacillati</taxon>
        <taxon>Mycoplasmatota</taxon>
        <taxon>Mollicutes</taxon>
        <taxon>Acholeplasmatales</taxon>
        <taxon>Acholeplasmataceae</taxon>
        <taxon>Mariniplasma</taxon>
    </lineage>
</organism>
<evidence type="ECO:0008006" key="3">
    <source>
        <dbReference type="Google" id="ProtNLM"/>
    </source>
</evidence>
<dbReference type="EMBL" id="AP024412">
    <property type="protein sequence ID" value="BCR35450.1"/>
    <property type="molecule type" value="Genomic_DNA"/>
</dbReference>
<accession>A0A7U9TIK7</accession>
<dbReference type="RefSeq" id="WP_176239637.1">
    <property type="nucleotide sequence ID" value="NZ_AP024412.1"/>
</dbReference>